<accession>A0A7G5H5H1</accession>
<dbReference type="Pfam" id="PF01381">
    <property type="entry name" value="HTH_3"/>
    <property type="match status" value="1"/>
</dbReference>
<dbReference type="SUPFAM" id="SSF47413">
    <property type="entry name" value="lambda repressor-like DNA-binding domains"/>
    <property type="match status" value="1"/>
</dbReference>
<dbReference type="CDD" id="cd00093">
    <property type="entry name" value="HTH_XRE"/>
    <property type="match status" value="1"/>
</dbReference>
<dbReference type="RefSeq" id="WP_182463732.1">
    <property type="nucleotide sequence ID" value="NZ_CP059732.1"/>
</dbReference>
<dbReference type="SMART" id="SM00530">
    <property type="entry name" value="HTH_XRE"/>
    <property type="match status" value="1"/>
</dbReference>
<gene>
    <name evidence="4" type="ORF">H3H32_16465</name>
</gene>
<organism evidence="4 5">
    <name type="scientific">Spirosoma foliorum</name>
    <dbReference type="NCBI Taxonomy" id="2710596"/>
    <lineage>
        <taxon>Bacteria</taxon>
        <taxon>Pseudomonadati</taxon>
        <taxon>Bacteroidota</taxon>
        <taxon>Cytophagia</taxon>
        <taxon>Cytophagales</taxon>
        <taxon>Cytophagaceae</taxon>
        <taxon>Spirosoma</taxon>
    </lineage>
</organism>
<keyword evidence="1" id="KW-0238">DNA-binding</keyword>
<reference evidence="4 5" key="1">
    <citation type="submission" date="2020-07" db="EMBL/GenBank/DDBJ databases">
        <title>Spirosoma foliorum sp. nov., isolated from the leaves on the Nejang mountain Korea, Republic of.</title>
        <authorList>
            <person name="Ho H."/>
            <person name="Lee Y.-J."/>
            <person name="Nurcahyanto D.-A."/>
            <person name="Kim S.-G."/>
        </authorList>
    </citation>
    <scope>NUCLEOTIDE SEQUENCE [LARGE SCALE GENOMIC DNA]</scope>
    <source>
        <strain evidence="4 5">PL0136</strain>
    </source>
</reference>
<evidence type="ECO:0000256" key="1">
    <source>
        <dbReference type="ARBA" id="ARBA00023125"/>
    </source>
</evidence>
<feature type="domain" description="HTH cro/C1-type" evidence="3">
    <location>
        <begin position="12"/>
        <end position="66"/>
    </location>
</feature>
<dbReference type="InterPro" id="IPR010982">
    <property type="entry name" value="Lambda_DNA-bd_dom_sf"/>
</dbReference>
<name>A0A7G5H5H1_9BACT</name>
<dbReference type="Gene3D" id="1.10.260.40">
    <property type="entry name" value="lambda repressor-like DNA-binding domains"/>
    <property type="match status" value="1"/>
</dbReference>
<keyword evidence="5" id="KW-1185">Reference proteome</keyword>
<dbReference type="GO" id="GO:0003700">
    <property type="term" value="F:DNA-binding transcription factor activity"/>
    <property type="evidence" value="ECO:0007669"/>
    <property type="project" value="TreeGrafter"/>
</dbReference>
<dbReference type="PANTHER" id="PTHR46797:SF1">
    <property type="entry name" value="METHYLPHOSPHONATE SYNTHASE"/>
    <property type="match status" value="1"/>
</dbReference>
<protein>
    <submittedName>
        <fullName evidence="4">Helix-turn-helix transcriptional regulator</fullName>
    </submittedName>
</protein>
<evidence type="ECO:0000256" key="2">
    <source>
        <dbReference type="SAM" id="MobiDB-lite"/>
    </source>
</evidence>
<dbReference type="PROSITE" id="PS50943">
    <property type="entry name" value="HTH_CROC1"/>
    <property type="match status" value="1"/>
</dbReference>
<dbReference type="KEGG" id="sfol:H3H32_16465"/>
<evidence type="ECO:0000259" key="3">
    <source>
        <dbReference type="PROSITE" id="PS50943"/>
    </source>
</evidence>
<dbReference type="AlphaFoldDB" id="A0A7G5H5H1"/>
<dbReference type="Proteomes" id="UP000515369">
    <property type="component" value="Chromosome"/>
</dbReference>
<proteinExistence type="predicted"/>
<dbReference type="InterPro" id="IPR001387">
    <property type="entry name" value="Cro/C1-type_HTH"/>
</dbReference>
<dbReference type="InterPro" id="IPR050807">
    <property type="entry name" value="TransReg_Diox_bact_type"/>
</dbReference>
<sequence>MSDIKEKVGTQIKEARKSKGMTQKELGDKLGVSDSTVTQYESGKQNLTIETLHKIAEAIGVTFSTVFK</sequence>
<feature type="region of interest" description="Disordered" evidence="2">
    <location>
        <begin position="1"/>
        <end position="23"/>
    </location>
</feature>
<evidence type="ECO:0000313" key="4">
    <source>
        <dbReference type="EMBL" id="QMW06363.1"/>
    </source>
</evidence>
<dbReference type="EMBL" id="CP059732">
    <property type="protein sequence ID" value="QMW06363.1"/>
    <property type="molecule type" value="Genomic_DNA"/>
</dbReference>
<dbReference type="PANTHER" id="PTHR46797">
    <property type="entry name" value="HTH-TYPE TRANSCRIPTIONAL REGULATOR"/>
    <property type="match status" value="1"/>
</dbReference>
<dbReference type="GO" id="GO:0003677">
    <property type="term" value="F:DNA binding"/>
    <property type="evidence" value="ECO:0007669"/>
    <property type="project" value="UniProtKB-KW"/>
</dbReference>
<evidence type="ECO:0000313" key="5">
    <source>
        <dbReference type="Proteomes" id="UP000515369"/>
    </source>
</evidence>
<dbReference type="GO" id="GO:0005829">
    <property type="term" value="C:cytosol"/>
    <property type="evidence" value="ECO:0007669"/>
    <property type="project" value="TreeGrafter"/>
</dbReference>
<feature type="compositionally biased region" description="Basic and acidic residues" evidence="2">
    <location>
        <begin position="1"/>
        <end position="17"/>
    </location>
</feature>